<proteinExistence type="predicted"/>
<comment type="caution">
    <text evidence="1">The sequence shown here is derived from an EMBL/GenBank/DDBJ whole genome shotgun (WGS) entry which is preliminary data.</text>
</comment>
<protein>
    <recommendedName>
        <fullName evidence="3">DUF1579 domain-containing protein</fullName>
    </recommendedName>
</protein>
<organism evidence="1 2">
    <name type="scientific">Shiella aurantiaca</name>
    <dbReference type="NCBI Taxonomy" id="3058365"/>
    <lineage>
        <taxon>Bacteria</taxon>
        <taxon>Pseudomonadati</taxon>
        <taxon>Bacteroidota</taxon>
        <taxon>Cytophagia</taxon>
        <taxon>Cytophagales</taxon>
        <taxon>Shiellaceae</taxon>
        <taxon>Shiella</taxon>
    </lineage>
</organism>
<dbReference type="Proteomes" id="UP001168552">
    <property type="component" value="Unassembled WGS sequence"/>
</dbReference>
<reference evidence="1" key="1">
    <citation type="submission" date="2023-06" db="EMBL/GenBank/DDBJ databases">
        <title>Cytophagales bacterium Strain LB-30, isolated from soil.</title>
        <authorList>
            <person name="Liu B."/>
        </authorList>
    </citation>
    <scope>NUCLEOTIDE SEQUENCE</scope>
    <source>
        <strain evidence="1">LB-30</strain>
    </source>
</reference>
<accession>A0ABT8F5S2</accession>
<dbReference type="RefSeq" id="WP_320004178.1">
    <property type="nucleotide sequence ID" value="NZ_JAUHJS010000004.1"/>
</dbReference>
<evidence type="ECO:0000313" key="2">
    <source>
        <dbReference type="Proteomes" id="UP001168552"/>
    </source>
</evidence>
<keyword evidence="2" id="KW-1185">Reference proteome</keyword>
<name>A0ABT8F5S2_9BACT</name>
<evidence type="ECO:0008006" key="3">
    <source>
        <dbReference type="Google" id="ProtNLM"/>
    </source>
</evidence>
<sequence length="140" mass="16247">MEHLTGIWEGEYTVNIGSDETPTIEYHSFRLSLIEKDGEFTGTSEDITLSNEPATIAGFRDADFISFIKKYNRLILTENMEYFVDDSAQHPDIHYLGTYNQEESCYEGTWEMQESEEQVSLQNAYKISHFTGSWYMRKVG</sequence>
<evidence type="ECO:0000313" key="1">
    <source>
        <dbReference type="EMBL" id="MDN4165648.1"/>
    </source>
</evidence>
<gene>
    <name evidence="1" type="ORF">QWY31_09050</name>
</gene>
<dbReference type="EMBL" id="JAUHJS010000004">
    <property type="protein sequence ID" value="MDN4165648.1"/>
    <property type="molecule type" value="Genomic_DNA"/>
</dbReference>